<proteinExistence type="inferred from homology"/>
<protein>
    <submittedName>
        <fullName evidence="4">NAD(P)-dependent dehydrogenase (Short-subunit alcohol dehydrogenase family)</fullName>
    </submittedName>
</protein>
<dbReference type="AlphaFoldDB" id="A0A4R3HXX4"/>
<dbReference type="SUPFAM" id="SSF51735">
    <property type="entry name" value="NAD(P)-binding Rossmann-fold domains"/>
    <property type="match status" value="1"/>
</dbReference>
<comment type="similarity">
    <text evidence="1">Belongs to the short-chain dehydrogenases/reductases (SDR) family.</text>
</comment>
<dbReference type="PANTHER" id="PTHR44252:SF3">
    <property type="entry name" value="D-ERYTHRULOSE REDUCTASE-RELATED"/>
    <property type="match status" value="1"/>
</dbReference>
<dbReference type="RefSeq" id="WP_207907272.1">
    <property type="nucleotide sequence ID" value="NZ_SLZQ01000007.1"/>
</dbReference>
<keyword evidence="3" id="KW-0521">NADP</keyword>
<sequence>MSATMNGAINTAIDSANPLRLQGLTAIVTGASRGIGEGCARMLASLGAHVILVARNAADLEKLCAEIRNAGGTADFWAMDLNNAEEFRRRVDALPAIHILVNNAGMNKPQPFVEVDEAAFDQIFNLNVKVNYFCAQTVARRMIATQSEGSIIMMSSQSGHVALRDRTVYCATKFAMEGMSKAMALELAKHQIRVNTVAPTFVLTPMTKPFLDDPEFARYVQDNIPLGRMATVEEVAAAVAYLAAPVSRMVTGTSMLVDGGWTMK</sequence>
<comment type="subunit">
    <text evidence="2">Homotetramer.</text>
</comment>
<evidence type="ECO:0000256" key="2">
    <source>
        <dbReference type="ARBA" id="ARBA00011881"/>
    </source>
</evidence>
<dbReference type="GO" id="GO:0050038">
    <property type="term" value="F:L-xylulose reductase (NADPH) activity"/>
    <property type="evidence" value="ECO:0007669"/>
    <property type="project" value="TreeGrafter"/>
</dbReference>
<dbReference type="PRINTS" id="PR00081">
    <property type="entry name" value="GDHRDH"/>
</dbReference>
<dbReference type="PROSITE" id="PS00061">
    <property type="entry name" value="ADH_SHORT"/>
    <property type="match status" value="1"/>
</dbReference>
<dbReference type="GO" id="GO:0005997">
    <property type="term" value="P:xylulose metabolic process"/>
    <property type="evidence" value="ECO:0007669"/>
    <property type="project" value="TreeGrafter"/>
</dbReference>
<dbReference type="GO" id="GO:0006006">
    <property type="term" value="P:glucose metabolic process"/>
    <property type="evidence" value="ECO:0007669"/>
    <property type="project" value="TreeGrafter"/>
</dbReference>
<evidence type="ECO:0000313" key="5">
    <source>
        <dbReference type="Proteomes" id="UP000295382"/>
    </source>
</evidence>
<comment type="caution">
    <text evidence="4">The sequence shown here is derived from an EMBL/GenBank/DDBJ whole genome shotgun (WGS) entry which is preliminary data.</text>
</comment>
<dbReference type="Pfam" id="PF13561">
    <property type="entry name" value="adh_short_C2"/>
    <property type="match status" value="1"/>
</dbReference>
<dbReference type="EMBL" id="SLZQ01000007">
    <property type="protein sequence ID" value="TCS36309.1"/>
    <property type="molecule type" value="Genomic_DNA"/>
</dbReference>
<dbReference type="PRINTS" id="PR00080">
    <property type="entry name" value="SDRFAMILY"/>
</dbReference>
<dbReference type="PANTHER" id="PTHR44252">
    <property type="entry name" value="D-ERYTHRULOSE REDUCTASE"/>
    <property type="match status" value="1"/>
</dbReference>
<dbReference type="InterPro" id="IPR002347">
    <property type="entry name" value="SDR_fam"/>
</dbReference>
<dbReference type="Proteomes" id="UP000295382">
    <property type="component" value="Unassembled WGS sequence"/>
</dbReference>
<dbReference type="Gene3D" id="3.40.50.720">
    <property type="entry name" value="NAD(P)-binding Rossmann-like Domain"/>
    <property type="match status" value="1"/>
</dbReference>
<keyword evidence="5" id="KW-1185">Reference proteome</keyword>
<dbReference type="GO" id="GO:0004090">
    <property type="term" value="F:carbonyl reductase (NADPH) activity"/>
    <property type="evidence" value="ECO:0007669"/>
    <property type="project" value="TreeGrafter"/>
</dbReference>
<reference evidence="4 5" key="1">
    <citation type="submission" date="2019-03" db="EMBL/GenBank/DDBJ databases">
        <title>Genomic Encyclopedia of Type Strains, Phase IV (KMG-IV): sequencing the most valuable type-strain genomes for metagenomic binning, comparative biology and taxonomic classification.</title>
        <authorList>
            <person name="Goeker M."/>
        </authorList>
    </citation>
    <scope>NUCLEOTIDE SEQUENCE [LARGE SCALE GENOMIC DNA]</scope>
    <source>
        <strain evidence="4 5">DSM 7445</strain>
    </source>
</reference>
<dbReference type="InterPro" id="IPR036291">
    <property type="entry name" value="NAD(P)-bd_dom_sf"/>
</dbReference>
<dbReference type="FunFam" id="3.40.50.720:FF:000084">
    <property type="entry name" value="Short-chain dehydrogenase reductase"/>
    <property type="match status" value="1"/>
</dbReference>
<dbReference type="NCBIfam" id="NF005559">
    <property type="entry name" value="PRK07231.1"/>
    <property type="match status" value="1"/>
</dbReference>
<accession>A0A4R3HXX4</accession>
<organism evidence="4 5">
    <name type="scientific">Paucimonas lemoignei</name>
    <name type="common">Pseudomonas lemoignei</name>
    <dbReference type="NCBI Taxonomy" id="29443"/>
    <lineage>
        <taxon>Bacteria</taxon>
        <taxon>Pseudomonadati</taxon>
        <taxon>Pseudomonadota</taxon>
        <taxon>Betaproteobacteria</taxon>
        <taxon>Burkholderiales</taxon>
        <taxon>Burkholderiaceae</taxon>
        <taxon>Paucimonas</taxon>
    </lineage>
</organism>
<evidence type="ECO:0000256" key="1">
    <source>
        <dbReference type="ARBA" id="ARBA00006484"/>
    </source>
</evidence>
<gene>
    <name evidence="4" type="ORF">EDC30_107126</name>
</gene>
<evidence type="ECO:0000313" key="4">
    <source>
        <dbReference type="EMBL" id="TCS36309.1"/>
    </source>
</evidence>
<name>A0A4R3HXX4_PAULE</name>
<dbReference type="InterPro" id="IPR051737">
    <property type="entry name" value="L-xylulose/Carbonyl_redctase"/>
</dbReference>
<evidence type="ECO:0000256" key="3">
    <source>
        <dbReference type="ARBA" id="ARBA00022857"/>
    </source>
</evidence>
<dbReference type="InterPro" id="IPR020904">
    <property type="entry name" value="Sc_DH/Rdtase_CS"/>
</dbReference>